<proteinExistence type="inferred from homology"/>
<evidence type="ECO:0000256" key="1">
    <source>
        <dbReference type="ARBA" id="ARBA00005781"/>
    </source>
</evidence>
<keyword evidence="6" id="KW-1185">Reference proteome</keyword>
<evidence type="ECO:0000256" key="2">
    <source>
        <dbReference type="ARBA" id="ARBA00022980"/>
    </source>
</evidence>
<dbReference type="STRING" id="764103.G7DYM0"/>
<comment type="similarity">
    <text evidence="1">Belongs to the bacterial ribosomal protein bL19 family.</text>
</comment>
<dbReference type="EMBL" id="BABT02000062">
    <property type="protein sequence ID" value="GAA95680.1"/>
    <property type="molecule type" value="Genomic_DNA"/>
</dbReference>
<dbReference type="GO" id="GO:0006412">
    <property type="term" value="P:translation"/>
    <property type="evidence" value="ECO:0007669"/>
    <property type="project" value="InterPro"/>
</dbReference>
<dbReference type="AlphaFoldDB" id="G7DYM0"/>
<feature type="compositionally biased region" description="Basic residues" evidence="4">
    <location>
        <begin position="272"/>
        <end position="290"/>
    </location>
</feature>
<dbReference type="InParanoid" id="G7DYM0"/>
<dbReference type="GO" id="GO:0003735">
    <property type="term" value="F:structural constituent of ribosome"/>
    <property type="evidence" value="ECO:0007669"/>
    <property type="project" value="InterPro"/>
</dbReference>
<sequence>MAMPCSACRRLASSAEHARRGLSRGLATAAISPDQTSQSRDYDFSSSVKTVQERTPDLPKHLGLLDHVNANLPRPSFASLFERQRNPLRRETEPDRQPLHIGSILAVETFTSSARTSAITFAGVLIGVRRRGVDTTFTLRNLVAKTGTEMKFSINSPLIRSVQVISRARKSKLGDKKRADATQAAKPSVEGEKSAEKLKPLPAVSQIRRARRAKMTYLRHQPKKLPNIASYIKLAARASTLEAERTEATARAASDALTASTKAASGADTKMGSKKKVKVVKMVKGQKPKK</sequence>
<organism evidence="5 6">
    <name type="scientific">Mixia osmundae (strain CBS 9802 / IAM 14324 / JCM 22182 / KY 12970)</name>
    <dbReference type="NCBI Taxonomy" id="764103"/>
    <lineage>
        <taxon>Eukaryota</taxon>
        <taxon>Fungi</taxon>
        <taxon>Dikarya</taxon>
        <taxon>Basidiomycota</taxon>
        <taxon>Pucciniomycotina</taxon>
        <taxon>Mixiomycetes</taxon>
        <taxon>Mixiales</taxon>
        <taxon>Mixiaceae</taxon>
        <taxon>Mixia</taxon>
    </lineage>
</organism>
<dbReference type="InterPro" id="IPR008991">
    <property type="entry name" value="Translation_prot_SH3-like_sf"/>
</dbReference>
<feature type="region of interest" description="Disordered" evidence="4">
    <location>
        <begin position="170"/>
        <end position="197"/>
    </location>
</feature>
<protein>
    <recommendedName>
        <fullName evidence="7">Ribosomal protein L19</fullName>
    </recommendedName>
</protein>
<evidence type="ECO:0000313" key="5">
    <source>
        <dbReference type="EMBL" id="GAA95680.1"/>
    </source>
</evidence>
<evidence type="ECO:0000313" key="6">
    <source>
        <dbReference type="Proteomes" id="UP000009131"/>
    </source>
</evidence>
<dbReference type="Gene3D" id="2.30.30.790">
    <property type="match status" value="1"/>
</dbReference>
<evidence type="ECO:0008006" key="7">
    <source>
        <dbReference type="Google" id="ProtNLM"/>
    </source>
</evidence>
<dbReference type="GO" id="GO:0005762">
    <property type="term" value="C:mitochondrial large ribosomal subunit"/>
    <property type="evidence" value="ECO:0007669"/>
    <property type="project" value="TreeGrafter"/>
</dbReference>
<reference evidence="5 6" key="2">
    <citation type="journal article" date="2012" name="Open Biol.">
        <title>Characteristics of nucleosomes and linker DNA regions on the genome of the basidiomycete Mixia osmundae revealed by mono- and dinucleosome mapping.</title>
        <authorList>
            <person name="Nishida H."/>
            <person name="Kondo S."/>
            <person name="Matsumoto T."/>
            <person name="Suzuki Y."/>
            <person name="Yoshikawa H."/>
            <person name="Taylor T.D."/>
            <person name="Sugiyama J."/>
        </authorList>
    </citation>
    <scope>NUCLEOTIDE SEQUENCE [LARGE SCALE GENOMIC DNA]</scope>
    <source>
        <strain evidence="6">CBS 9802 / IAM 14324 / JCM 22182 / KY 12970</strain>
    </source>
</reference>
<comment type="caution">
    <text evidence="5">The sequence shown here is derived from an EMBL/GenBank/DDBJ whole genome shotgun (WGS) entry which is preliminary data.</text>
</comment>
<gene>
    <name evidence="5" type="primary">Mo02337</name>
    <name evidence="5" type="ORF">E5Q_02337</name>
</gene>
<feature type="region of interest" description="Disordered" evidence="4">
    <location>
        <begin position="26"/>
        <end position="46"/>
    </location>
</feature>
<reference evidence="5 6" key="1">
    <citation type="journal article" date="2011" name="J. Gen. Appl. Microbiol.">
        <title>Draft genome sequencing of the enigmatic basidiomycete Mixia osmundae.</title>
        <authorList>
            <person name="Nishida H."/>
            <person name="Nagatsuka Y."/>
            <person name="Sugiyama J."/>
        </authorList>
    </citation>
    <scope>NUCLEOTIDE SEQUENCE [LARGE SCALE GENOMIC DNA]</scope>
    <source>
        <strain evidence="6">CBS 9802 / IAM 14324 / JCM 22182 / KY 12970</strain>
    </source>
</reference>
<dbReference type="eggNOG" id="ENOG502S9KX">
    <property type="taxonomic scope" value="Eukaryota"/>
</dbReference>
<name>G7DYM0_MIXOS</name>
<dbReference type="Pfam" id="PF01245">
    <property type="entry name" value="Ribosomal_L19"/>
    <property type="match status" value="1"/>
</dbReference>
<dbReference type="HOGENOM" id="CLU_960045_0_0_1"/>
<evidence type="ECO:0000256" key="3">
    <source>
        <dbReference type="ARBA" id="ARBA00023274"/>
    </source>
</evidence>
<accession>G7DYM0</accession>
<dbReference type="SUPFAM" id="SSF50104">
    <property type="entry name" value="Translation proteins SH3-like domain"/>
    <property type="match status" value="1"/>
</dbReference>
<dbReference type="InterPro" id="IPR038657">
    <property type="entry name" value="Ribosomal_bL19_sf"/>
</dbReference>
<dbReference type="PRINTS" id="PR00061">
    <property type="entry name" value="RIBOSOMALL19"/>
</dbReference>
<feature type="compositionally biased region" description="Polar residues" evidence="4">
    <location>
        <begin position="33"/>
        <end position="46"/>
    </location>
</feature>
<dbReference type="Proteomes" id="UP000009131">
    <property type="component" value="Unassembled WGS sequence"/>
</dbReference>
<dbReference type="OrthoDB" id="4726at2759"/>
<dbReference type="InterPro" id="IPR001857">
    <property type="entry name" value="Ribosomal_bL19"/>
</dbReference>
<evidence type="ECO:0000256" key="4">
    <source>
        <dbReference type="SAM" id="MobiDB-lite"/>
    </source>
</evidence>
<feature type="compositionally biased region" description="Low complexity" evidence="4">
    <location>
        <begin position="249"/>
        <end position="261"/>
    </location>
</feature>
<dbReference type="PANTHER" id="PTHR15680:SF9">
    <property type="entry name" value="LARGE RIBOSOMAL SUBUNIT PROTEIN BL19M"/>
    <property type="match status" value="1"/>
</dbReference>
<dbReference type="FunCoup" id="G7DYM0">
    <property type="interactions" value="46"/>
</dbReference>
<feature type="region of interest" description="Disordered" evidence="4">
    <location>
        <begin position="247"/>
        <end position="290"/>
    </location>
</feature>
<keyword evidence="3" id="KW-0687">Ribonucleoprotein</keyword>
<dbReference type="RefSeq" id="XP_014570167.1">
    <property type="nucleotide sequence ID" value="XM_014714681.1"/>
</dbReference>
<keyword evidence="2" id="KW-0689">Ribosomal protein</keyword>
<dbReference type="PANTHER" id="PTHR15680">
    <property type="entry name" value="RIBOSOMAL PROTEIN L19"/>
    <property type="match status" value="1"/>
</dbReference>